<dbReference type="GO" id="GO:0005886">
    <property type="term" value="C:plasma membrane"/>
    <property type="evidence" value="ECO:0007669"/>
    <property type="project" value="TreeGrafter"/>
</dbReference>
<dbReference type="Pfam" id="PF08416">
    <property type="entry name" value="PTB"/>
    <property type="match status" value="1"/>
</dbReference>
<feature type="compositionally biased region" description="Polar residues" evidence="1">
    <location>
        <begin position="82"/>
        <end position="99"/>
    </location>
</feature>
<protein>
    <submittedName>
        <fullName evidence="3">Epidermal growth factor receptor kinase substrate 8</fullName>
    </submittedName>
</protein>
<keyword evidence="4" id="KW-1185">Reference proteome</keyword>
<dbReference type="GO" id="GO:0016301">
    <property type="term" value="F:kinase activity"/>
    <property type="evidence" value="ECO:0007669"/>
    <property type="project" value="UniProtKB-KW"/>
</dbReference>
<keyword evidence="3" id="KW-0675">Receptor</keyword>
<dbReference type="AlphaFoldDB" id="A0A5B7F092"/>
<name>A0A5B7F092_PORTR</name>
<keyword evidence="3" id="KW-0418">Kinase</keyword>
<proteinExistence type="predicted"/>
<sequence length="222" mass="25022">MSSARCIIVQYEGCAESPKLAKNNPEGRTGLATLAGPSTPRSAPASRQMVSLSSQVSLMRPRISAYDRGRMSPYRADHRGHSNASNGYSSDNGSVSSEDGPTYVLEHLATFRVSPESDLVYPADGMRRLLHMEKTSGIWTQKMTLRLDKKWVYIQSHENGDVVEKFPMELIREPTAFTSEDPKEMYNNIFIFVVAEDPKRIYQNPTEMHIFQDVYPSLRTLV</sequence>
<dbReference type="EMBL" id="VSRR010004134">
    <property type="protein sequence ID" value="MPC38668.1"/>
    <property type="molecule type" value="Genomic_DNA"/>
</dbReference>
<evidence type="ECO:0000313" key="3">
    <source>
        <dbReference type="EMBL" id="MPC38668.1"/>
    </source>
</evidence>
<dbReference type="GO" id="GO:0035023">
    <property type="term" value="P:regulation of Rho protein signal transduction"/>
    <property type="evidence" value="ECO:0007669"/>
    <property type="project" value="TreeGrafter"/>
</dbReference>
<dbReference type="InterPro" id="IPR033928">
    <property type="entry name" value="EPS8_PTB"/>
</dbReference>
<dbReference type="InterPro" id="IPR039801">
    <property type="entry name" value="EPS8-like"/>
</dbReference>
<dbReference type="GO" id="GO:0007266">
    <property type="term" value="P:Rho protein signal transduction"/>
    <property type="evidence" value="ECO:0007669"/>
    <property type="project" value="TreeGrafter"/>
</dbReference>
<dbReference type="SUPFAM" id="SSF50729">
    <property type="entry name" value="PH domain-like"/>
    <property type="match status" value="1"/>
</dbReference>
<dbReference type="CDD" id="cd01210">
    <property type="entry name" value="PTB_EPS8"/>
    <property type="match status" value="1"/>
</dbReference>
<dbReference type="FunFam" id="2.30.29.30:FF:000289">
    <property type="entry name" value="Epidermal growth factor receptor kinase substrate 8"/>
    <property type="match status" value="1"/>
</dbReference>
<dbReference type="Proteomes" id="UP000324222">
    <property type="component" value="Unassembled WGS sequence"/>
</dbReference>
<dbReference type="InterPro" id="IPR011993">
    <property type="entry name" value="PH-like_dom_sf"/>
</dbReference>
<feature type="region of interest" description="Disordered" evidence="1">
    <location>
        <begin position="72"/>
        <end position="99"/>
    </location>
</feature>
<evidence type="ECO:0000259" key="2">
    <source>
        <dbReference type="Pfam" id="PF08416"/>
    </source>
</evidence>
<dbReference type="PANTHER" id="PTHR12287:SF23">
    <property type="entry name" value="AROUSER, ISOFORM A-RELATED"/>
    <property type="match status" value="1"/>
</dbReference>
<dbReference type="InterPro" id="IPR013625">
    <property type="entry name" value="PTB"/>
</dbReference>
<feature type="domain" description="PTB" evidence="2">
    <location>
        <begin position="103"/>
        <end position="217"/>
    </location>
</feature>
<dbReference type="Gene3D" id="2.30.29.30">
    <property type="entry name" value="Pleckstrin-homology domain (PH domain)/Phosphotyrosine-binding domain (PTB)"/>
    <property type="match status" value="1"/>
</dbReference>
<comment type="caution">
    <text evidence="3">The sequence shown here is derived from an EMBL/GenBank/DDBJ whole genome shotgun (WGS) entry which is preliminary data.</text>
</comment>
<gene>
    <name evidence="3" type="primary">Eps8_1</name>
    <name evidence="3" type="ORF">E2C01_032179</name>
</gene>
<evidence type="ECO:0000256" key="1">
    <source>
        <dbReference type="SAM" id="MobiDB-lite"/>
    </source>
</evidence>
<dbReference type="OrthoDB" id="4680325at2759"/>
<reference evidence="3 4" key="1">
    <citation type="submission" date="2019-05" db="EMBL/GenBank/DDBJ databases">
        <title>Another draft genome of Portunus trituberculatus and its Hox gene families provides insights of decapod evolution.</title>
        <authorList>
            <person name="Jeong J.-H."/>
            <person name="Song I."/>
            <person name="Kim S."/>
            <person name="Choi T."/>
            <person name="Kim D."/>
            <person name="Ryu S."/>
            <person name="Kim W."/>
        </authorList>
    </citation>
    <scope>NUCLEOTIDE SEQUENCE [LARGE SCALE GENOMIC DNA]</scope>
    <source>
        <tissue evidence="3">Muscle</tissue>
    </source>
</reference>
<accession>A0A5B7F092</accession>
<dbReference type="PANTHER" id="PTHR12287">
    <property type="entry name" value="EPIDERMAL GROWTH FACTOR RECEPTOR KINASE SUBSTRATE EPS8-RELATED PROTEIN"/>
    <property type="match status" value="1"/>
</dbReference>
<dbReference type="GO" id="GO:0003779">
    <property type="term" value="F:actin binding"/>
    <property type="evidence" value="ECO:0007669"/>
    <property type="project" value="TreeGrafter"/>
</dbReference>
<feature type="region of interest" description="Disordered" evidence="1">
    <location>
        <begin position="18"/>
        <end position="54"/>
    </location>
</feature>
<evidence type="ECO:0000313" key="4">
    <source>
        <dbReference type="Proteomes" id="UP000324222"/>
    </source>
</evidence>
<keyword evidence="3" id="KW-0808">Transferase</keyword>
<organism evidence="3 4">
    <name type="scientific">Portunus trituberculatus</name>
    <name type="common">Swimming crab</name>
    <name type="synonym">Neptunus trituberculatus</name>
    <dbReference type="NCBI Taxonomy" id="210409"/>
    <lineage>
        <taxon>Eukaryota</taxon>
        <taxon>Metazoa</taxon>
        <taxon>Ecdysozoa</taxon>
        <taxon>Arthropoda</taxon>
        <taxon>Crustacea</taxon>
        <taxon>Multicrustacea</taxon>
        <taxon>Malacostraca</taxon>
        <taxon>Eumalacostraca</taxon>
        <taxon>Eucarida</taxon>
        <taxon>Decapoda</taxon>
        <taxon>Pleocyemata</taxon>
        <taxon>Brachyura</taxon>
        <taxon>Eubrachyura</taxon>
        <taxon>Portunoidea</taxon>
        <taxon>Portunidae</taxon>
        <taxon>Portuninae</taxon>
        <taxon>Portunus</taxon>
    </lineage>
</organism>